<reference evidence="7" key="2">
    <citation type="submission" date="2021-08" db="EMBL/GenBank/DDBJ databases">
        <authorList>
            <person name="Gostincar C."/>
            <person name="Sun X."/>
            <person name="Song Z."/>
            <person name="Gunde-Cimerman N."/>
        </authorList>
    </citation>
    <scope>NUCLEOTIDE SEQUENCE</scope>
    <source>
        <strain evidence="7">EXF-9298</strain>
    </source>
</reference>
<gene>
    <name evidence="7" type="ORF">KCU98_g20599</name>
</gene>
<keyword evidence="3 4" id="KW-0539">Nucleus</keyword>
<evidence type="ECO:0000256" key="4">
    <source>
        <dbReference type="RuleBase" id="RU367086"/>
    </source>
</evidence>
<evidence type="ECO:0000259" key="6">
    <source>
        <dbReference type="PROSITE" id="PS50833"/>
    </source>
</evidence>
<dbReference type="PROSITE" id="PS50833">
    <property type="entry name" value="BRIX"/>
    <property type="match status" value="1"/>
</dbReference>
<evidence type="ECO:0000313" key="7">
    <source>
        <dbReference type="EMBL" id="KAG9931047.1"/>
    </source>
</evidence>
<proteinExistence type="inferred from homology"/>
<evidence type="ECO:0000256" key="1">
    <source>
        <dbReference type="ARBA" id="ARBA00004604"/>
    </source>
</evidence>
<comment type="similarity">
    <text evidence="2 4">Belongs to the RPF2 family.</text>
</comment>
<feature type="region of interest" description="Disordered" evidence="5">
    <location>
        <begin position="1"/>
        <end position="21"/>
    </location>
</feature>
<dbReference type="InterPro" id="IPR007109">
    <property type="entry name" value="Brix"/>
</dbReference>
<accession>A0A9P8F2V4</accession>
<organism evidence="7 8">
    <name type="scientific">Aureobasidium melanogenum</name>
    <name type="common">Aureobasidium pullulans var. melanogenum</name>
    <dbReference type="NCBI Taxonomy" id="46634"/>
    <lineage>
        <taxon>Eukaryota</taxon>
        <taxon>Fungi</taxon>
        <taxon>Dikarya</taxon>
        <taxon>Ascomycota</taxon>
        <taxon>Pezizomycotina</taxon>
        <taxon>Dothideomycetes</taxon>
        <taxon>Dothideomycetidae</taxon>
        <taxon>Dothideales</taxon>
        <taxon>Saccotheciaceae</taxon>
        <taxon>Aureobasidium</taxon>
    </lineage>
</organism>
<evidence type="ECO:0000256" key="2">
    <source>
        <dbReference type="ARBA" id="ARBA00010782"/>
    </source>
</evidence>
<feature type="compositionally biased region" description="Basic residues" evidence="5">
    <location>
        <begin position="1"/>
        <end position="14"/>
    </location>
</feature>
<dbReference type="EMBL" id="JAHFXS010006634">
    <property type="protein sequence ID" value="KAG9931047.1"/>
    <property type="molecule type" value="Genomic_DNA"/>
</dbReference>
<sequence length="293" mass="33418">MMLRQIKPKNARSKRALDKKAPQLHENPKMTLFLRYTSCSEIVQLCMGDLHSLKRPLAQKFTKKNDIHPFEDPSSLEFFAEKNDCSLMVFGSHSKKRPHTVTFVRFFDYKVLEMLELHVDPETFRTISQFKSNKARVGLKPLVSFSGTAFDSPVSNTYTLAKSLLLDFFKGEDTNNVDVEGLQYMVHISVAEEEDAQPAPKICLRTYMISTKKSGQSLPRVEVEEMGPRVDFRVGRVKEADVDMMKAAMKKPKGLEAKTKKNIETDIIGDKVGRIHLGKQDLNDMQTRKMKGL</sequence>
<comment type="subcellular location">
    <subcellularLocation>
        <location evidence="1 4">Nucleus</location>
        <location evidence="1 4">Nucleolus</location>
    </subcellularLocation>
</comment>
<protein>
    <recommendedName>
        <fullName evidence="4">Ribosome production factor 2 homolog</fullName>
    </recommendedName>
    <alternativeName>
        <fullName evidence="4">Ribosome biogenesis protein RPF2 homolog</fullName>
    </alternativeName>
</protein>
<evidence type="ECO:0000256" key="3">
    <source>
        <dbReference type="ARBA" id="ARBA00023242"/>
    </source>
</evidence>
<name>A0A9P8F2V4_AURME</name>
<dbReference type="GO" id="GO:0019843">
    <property type="term" value="F:rRNA binding"/>
    <property type="evidence" value="ECO:0007669"/>
    <property type="project" value="UniProtKB-UniRule"/>
</dbReference>
<dbReference type="GO" id="GO:0000463">
    <property type="term" value="P:maturation of LSU-rRNA from tricistronic rRNA transcript (SSU-rRNA, 5.8S rRNA, LSU-rRNA)"/>
    <property type="evidence" value="ECO:0007669"/>
    <property type="project" value="TreeGrafter"/>
</dbReference>
<feature type="domain" description="Brix" evidence="6">
    <location>
        <begin position="29"/>
        <end position="243"/>
    </location>
</feature>
<keyword evidence="8" id="KW-1185">Reference proteome</keyword>
<feature type="non-terminal residue" evidence="7">
    <location>
        <position position="293"/>
    </location>
</feature>
<dbReference type="AlphaFoldDB" id="A0A9P8F2V4"/>
<dbReference type="Pfam" id="PF04427">
    <property type="entry name" value="Brix"/>
    <property type="match status" value="1"/>
</dbReference>
<dbReference type="SMART" id="SM00879">
    <property type="entry name" value="Brix"/>
    <property type="match status" value="1"/>
</dbReference>
<evidence type="ECO:0000313" key="8">
    <source>
        <dbReference type="Proteomes" id="UP000729357"/>
    </source>
</evidence>
<dbReference type="PANTHER" id="PTHR12728">
    <property type="entry name" value="BRIX DOMAIN CONTAINING PROTEIN"/>
    <property type="match status" value="1"/>
</dbReference>
<dbReference type="GO" id="GO:0000027">
    <property type="term" value="P:ribosomal large subunit assembly"/>
    <property type="evidence" value="ECO:0007669"/>
    <property type="project" value="InterPro"/>
</dbReference>
<evidence type="ECO:0000256" key="5">
    <source>
        <dbReference type="SAM" id="MobiDB-lite"/>
    </source>
</evidence>
<dbReference type="GO" id="GO:0005730">
    <property type="term" value="C:nucleolus"/>
    <property type="evidence" value="ECO:0007669"/>
    <property type="project" value="UniProtKB-SubCell"/>
</dbReference>
<comment type="caution">
    <text evidence="7">The sequence shown here is derived from an EMBL/GenBank/DDBJ whole genome shotgun (WGS) entry which is preliminary data.</text>
</comment>
<dbReference type="Proteomes" id="UP000729357">
    <property type="component" value="Unassembled WGS sequence"/>
</dbReference>
<dbReference type="PANTHER" id="PTHR12728:SF0">
    <property type="entry name" value="RIBOSOME PRODUCTION FACTOR 2 HOMOLOG"/>
    <property type="match status" value="1"/>
</dbReference>
<reference evidence="7" key="1">
    <citation type="journal article" date="2021" name="J Fungi (Basel)">
        <title>Virulence traits and population genomics of the black yeast Aureobasidium melanogenum.</title>
        <authorList>
            <person name="Cernosa A."/>
            <person name="Sun X."/>
            <person name="Gostincar C."/>
            <person name="Fang C."/>
            <person name="Gunde-Cimerman N."/>
            <person name="Song Z."/>
        </authorList>
    </citation>
    <scope>NUCLEOTIDE SEQUENCE</scope>
    <source>
        <strain evidence="7">EXF-9298</strain>
    </source>
</reference>
<dbReference type="InterPro" id="IPR039770">
    <property type="entry name" value="Rpf2"/>
</dbReference>